<evidence type="ECO:0000313" key="2">
    <source>
        <dbReference type="EMBL" id="RNF57894.1"/>
    </source>
</evidence>
<feature type="domain" description="Putative restriction endonuclease" evidence="1">
    <location>
        <begin position="12"/>
        <end position="169"/>
    </location>
</feature>
<dbReference type="PANTHER" id="PTHR36558:SF1">
    <property type="entry name" value="RESTRICTION ENDONUCLEASE DOMAIN-CONTAINING PROTEIN-RELATED"/>
    <property type="match status" value="1"/>
</dbReference>
<keyword evidence="2" id="KW-0540">Nuclease</keyword>
<dbReference type="CDD" id="cd06260">
    <property type="entry name" value="DUF820-like"/>
    <property type="match status" value="1"/>
</dbReference>
<keyword evidence="2" id="KW-0378">Hydrolase</keyword>
<dbReference type="EMBL" id="RIZI01000194">
    <property type="protein sequence ID" value="RNF57894.1"/>
    <property type="molecule type" value="Genomic_DNA"/>
</dbReference>
<dbReference type="SUPFAM" id="SSF52980">
    <property type="entry name" value="Restriction endonuclease-like"/>
    <property type="match status" value="1"/>
</dbReference>
<keyword evidence="2" id="KW-0255">Endonuclease</keyword>
<protein>
    <submittedName>
        <fullName evidence="2">Uma2 family endonuclease</fullName>
    </submittedName>
</protein>
<dbReference type="Gene3D" id="3.90.1570.10">
    <property type="entry name" value="tt1808, chain A"/>
    <property type="match status" value="1"/>
</dbReference>
<dbReference type="PANTHER" id="PTHR36558">
    <property type="entry name" value="GLR1098 PROTEIN"/>
    <property type="match status" value="1"/>
</dbReference>
<dbReference type="InterPro" id="IPR008538">
    <property type="entry name" value="Uma2"/>
</dbReference>
<comment type="caution">
    <text evidence="2">The sequence shown here is derived from an EMBL/GenBank/DDBJ whole genome shotgun (WGS) entry which is preliminary data.</text>
</comment>
<gene>
    <name evidence="2" type="ORF">EC580_14000</name>
</gene>
<reference evidence="2" key="1">
    <citation type="submission" date="2018-10" db="EMBL/GenBank/DDBJ databases">
        <title>Acidithiobacillus sulfuriphilus sp. nov.: an extremely acidophilic sulfur-oxidizing chemolithotroph isolated from a neutral pH environment.</title>
        <authorList>
            <person name="Falagan C."/>
            <person name="Moya-Beltran A."/>
            <person name="Quatrini R."/>
            <person name="Johnson D.B."/>
        </authorList>
    </citation>
    <scope>NUCLEOTIDE SEQUENCE [LARGE SCALE GENOMIC DNA]</scope>
    <source>
        <strain evidence="2">CJ-2</strain>
    </source>
</reference>
<dbReference type="RefSeq" id="WP_123106104.1">
    <property type="nucleotide sequence ID" value="NZ_CP127527.1"/>
</dbReference>
<organism evidence="2">
    <name type="scientific">Acidithiobacillus sulfuriphilus</name>
    <dbReference type="NCBI Taxonomy" id="1867749"/>
    <lineage>
        <taxon>Bacteria</taxon>
        <taxon>Pseudomonadati</taxon>
        <taxon>Pseudomonadota</taxon>
        <taxon>Acidithiobacillia</taxon>
        <taxon>Acidithiobacillales</taxon>
        <taxon>Acidithiobacillaceae</taxon>
        <taxon>Acidithiobacillus</taxon>
    </lineage>
</organism>
<dbReference type="AlphaFoldDB" id="A0A3M8QSE3"/>
<proteinExistence type="predicted"/>
<dbReference type="GO" id="GO:0004519">
    <property type="term" value="F:endonuclease activity"/>
    <property type="evidence" value="ECO:0007669"/>
    <property type="project" value="UniProtKB-KW"/>
</dbReference>
<sequence length="194" mass="21771">MQAAMLRPLSIKEYLDGEEHAGIRHEYVAGQTYAMAGAKLRHNLIVQNLSSSLWQKTRGGDCQVLSSDMKVRVATADVFYYPDIVLRCGDTLPGDSLYLEDPCLIIEVLSASTANIDRREKLHAYQALPSLREYVLVDSDSRSIELYRRRPEGWWYELLSEGEGDSLRFHCVDLTLSLAEVYAGVDLPQGEATA</sequence>
<dbReference type="InterPro" id="IPR011335">
    <property type="entry name" value="Restrct_endonuc-II-like"/>
</dbReference>
<dbReference type="Pfam" id="PF05685">
    <property type="entry name" value="Uma2"/>
    <property type="match status" value="1"/>
</dbReference>
<dbReference type="OrthoDB" id="26750at2"/>
<accession>A0A3M8QSE3</accession>
<evidence type="ECO:0000259" key="1">
    <source>
        <dbReference type="Pfam" id="PF05685"/>
    </source>
</evidence>
<name>A0A3M8QSE3_9PROT</name>
<dbReference type="InterPro" id="IPR012296">
    <property type="entry name" value="Nuclease_put_TT1808"/>
</dbReference>